<name>A0ABQ5A4Y8_9ASTR</name>
<sequence>MSAARILFGGVYRFGICARAVEYFDGSCMMSCMMEVLHESSYTKYNRLHNDGDDEPSDDDDDDDDTDDEDEEPFEDEIGRYKDYFKKDESAPTPPYHLRLRFPFSQQYACRTYNPPSPLSPLESLTAILIAHVSLLQGQLSVALGQIQALQARDPTHADDPEGVDSSA</sequence>
<proteinExistence type="predicted"/>
<feature type="region of interest" description="Disordered" evidence="1">
    <location>
        <begin position="47"/>
        <end position="96"/>
    </location>
</feature>
<dbReference type="EMBL" id="BQNB010011911">
    <property type="protein sequence ID" value="GJS96776.1"/>
    <property type="molecule type" value="Genomic_DNA"/>
</dbReference>
<keyword evidence="3" id="KW-1185">Reference proteome</keyword>
<organism evidence="2 3">
    <name type="scientific">Tanacetum coccineum</name>
    <dbReference type="NCBI Taxonomy" id="301880"/>
    <lineage>
        <taxon>Eukaryota</taxon>
        <taxon>Viridiplantae</taxon>
        <taxon>Streptophyta</taxon>
        <taxon>Embryophyta</taxon>
        <taxon>Tracheophyta</taxon>
        <taxon>Spermatophyta</taxon>
        <taxon>Magnoliopsida</taxon>
        <taxon>eudicotyledons</taxon>
        <taxon>Gunneridae</taxon>
        <taxon>Pentapetalae</taxon>
        <taxon>asterids</taxon>
        <taxon>campanulids</taxon>
        <taxon>Asterales</taxon>
        <taxon>Asteraceae</taxon>
        <taxon>Asteroideae</taxon>
        <taxon>Anthemideae</taxon>
        <taxon>Anthemidinae</taxon>
        <taxon>Tanacetum</taxon>
    </lineage>
</organism>
<accession>A0ABQ5A4Y8</accession>
<feature type="compositionally biased region" description="Basic and acidic residues" evidence="1">
    <location>
        <begin position="77"/>
        <end position="90"/>
    </location>
</feature>
<protein>
    <submittedName>
        <fullName evidence="2">Uncharacterized protein</fullName>
    </submittedName>
</protein>
<comment type="caution">
    <text evidence="2">The sequence shown here is derived from an EMBL/GenBank/DDBJ whole genome shotgun (WGS) entry which is preliminary data.</text>
</comment>
<evidence type="ECO:0000313" key="3">
    <source>
        <dbReference type="Proteomes" id="UP001151760"/>
    </source>
</evidence>
<dbReference type="Proteomes" id="UP001151760">
    <property type="component" value="Unassembled WGS sequence"/>
</dbReference>
<gene>
    <name evidence="2" type="ORF">Tco_0803744</name>
</gene>
<reference evidence="2" key="2">
    <citation type="submission" date="2022-01" db="EMBL/GenBank/DDBJ databases">
        <authorList>
            <person name="Yamashiro T."/>
            <person name="Shiraishi A."/>
            <person name="Satake H."/>
            <person name="Nakayama K."/>
        </authorList>
    </citation>
    <scope>NUCLEOTIDE SEQUENCE</scope>
</reference>
<feature type="compositionally biased region" description="Acidic residues" evidence="1">
    <location>
        <begin position="52"/>
        <end position="76"/>
    </location>
</feature>
<evidence type="ECO:0000256" key="1">
    <source>
        <dbReference type="SAM" id="MobiDB-lite"/>
    </source>
</evidence>
<reference evidence="2" key="1">
    <citation type="journal article" date="2022" name="Int. J. Mol. Sci.">
        <title>Draft Genome of Tanacetum Coccineum: Genomic Comparison of Closely Related Tanacetum-Family Plants.</title>
        <authorList>
            <person name="Yamashiro T."/>
            <person name="Shiraishi A."/>
            <person name="Nakayama K."/>
            <person name="Satake H."/>
        </authorList>
    </citation>
    <scope>NUCLEOTIDE SEQUENCE</scope>
</reference>
<evidence type="ECO:0000313" key="2">
    <source>
        <dbReference type="EMBL" id="GJS96776.1"/>
    </source>
</evidence>